<dbReference type="RefSeq" id="WP_123127085.1">
    <property type="nucleotide sequence ID" value="NZ_RJJD01000006.1"/>
</dbReference>
<comment type="caution">
    <text evidence="1">The sequence shown here is derived from an EMBL/GenBank/DDBJ whole genome shotgun (WGS) entry which is preliminary data.</text>
</comment>
<keyword evidence="2" id="KW-1185">Reference proteome</keyword>
<name>A0A3M9MM31_9BACT</name>
<proteinExistence type="predicted"/>
<gene>
    <name evidence="1" type="ORF">EFB08_11325</name>
</gene>
<accession>A0A3M9MM31</accession>
<dbReference type="EMBL" id="RJJD01000006">
    <property type="protein sequence ID" value="RNI26602.1"/>
    <property type="molecule type" value="Genomic_DNA"/>
</dbReference>
<dbReference type="Proteomes" id="UP000272117">
    <property type="component" value="Unassembled WGS sequence"/>
</dbReference>
<evidence type="ECO:0000313" key="1">
    <source>
        <dbReference type="EMBL" id="RNI26602.1"/>
    </source>
</evidence>
<protein>
    <recommendedName>
        <fullName evidence="3">Morphogenetic protein</fullName>
    </recommendedName>
</protein>
<evidence type="ECO:0000313" key="2">
    <source>
        <dbReference type="Proteomes" id="UP000272117"/>
    </source>
</evidence>
<evidence type="ECO:0008006" key="3">
    <source>
        <dbReference type="Google" id="ProtNLM"/>
    </source>
</evidence>
<organism evidence="1 2">
    <name type="scientific">Rufibacter latericius</name>
    <dbReference type="NCBI Taxonomy" id="2487040"/>
    <lineage>
        <taxon>Bacteria</taxon>
        <taxon>Pseudomonadati</taxon>
        <taxon>Bacteroidota</taxon>
        <taxon>Cytophagia</taxon>
        <taxon>Cytophagales</taxon>
        <taxon>Hymenobacteraceae</taxon>
        <taxon>Rufibacter</taxon>
    </lineage>
</organism>
<reference evidence="1 2" key="1">
    <citation type="submission" date="2018-11" db="EMBL/GenBank/DDBJ databases">
        <title>Rufibacter latericius sp. nov., isolated from water in Baiyang Lake.</title>
        <authorList>
            <person name="Yang Y."/>
        </authorList>
    </citation>
    <scope>NUCLEOTIDE SEQUENCE [LARGE SCALE GENOMIC DNA]</scope>
    <source>
        <strain evidence="1 2">R-22-1c-1</strain>
    </source>
</reference>
<dbReference type="OrthoDB" id="72471at2"/>
<sequence>METIQQVKERPILFKGEMVRAILEGRKTQTRRGVKVDAKRISPRIGADDMPTGTFWVSSKDFDNVIVDEIKCPYGKVGDRLWVRETWCESVDINAVDCFEGRPHIPTDFFDNGKVRSAYIHRADGETEWVDDDGFSTERSFWKPSIFMPRQACRLVLEVTSIRVERLQDISREDAIAEGISHKFGGWRNYLNPKLIFSQFEYEVQGETIPAPVMSFNSLWISINGEESFEANPWVWVVEFKKVGQA</sequence>
<dbReference type="AlphaFoldDB" id="A0A3M9MM31"/>